<dbReference type="AlphaFoldDB" id="A0A2I1RJ08"/>
<evidence type="ECO:0000256" key="7">
    <source>
        <dbReference type="ARBA" id="ARBA00023237"/>
    </source>
</evidence>
<accession>A0A2I1RJ08</accession>
<evidence type="ECO:0000256" key="4">
    <source>
        <dbReference type="ARBA" id="ARBA00022692"/>
    </source>
</evidence>
<evidence type="ECO:0000256" key="8">
    <source>
        <dbReference type="SAM" id="SignalP"/>
    </source>
</evidence>
<protein>
    <submittedName>
        <fullName evidence="9">Uncharacterized protein</fullName>
    </submittedName>
</protein>
<keyword evidence="5 8" id="KW-0732">Signal</keyword>
<keyword evidence="6" id="KW-0472">Membrane</keyword>
<evidence type="ECO:0000313" key="10">
    <source>
        <dbReference type="Proteomes" id="UP000234914"/>
    </source>
</evidence>
<sequence>MSFKISSLALAVATLSTVSIANAAGLDRSTQPSWAFTEQGTFAYVEHITIAPTVEGKDNKKVATTDANFTAGRNVPDMAEDYQFLNFGAKADVNDTISVGAFFDQPWAADVEYSGDNNFVGAPTSIVNGIYAQAAAGLQSAGIALPVTNATELQTAISTIQNQVTAGQARLDAANTQLTQAQAALAANPALAPVLTPQITALQQGIAAGTTQVNAGRAAITNLSTAQAVTNNLSNVTGATNVSVSSQNFTGLLGVKLGEKKNIQIYGGPTIQRLEGDVHLRGNAYKTASGYDANITRDTAYGWMAGIAYLKPEIALKAALTYRSEIDHDTTMYENFPALAARGLPTQGTNEITITTPKSVNLDFQTGLNPTTLLTAKARWVPWSDFAIKPKIYNAAAIASGNGDLNLVDYSKDAWTAEVGLGKKLSPQLAISGAVGYDSGAGNPITSLGPVEGNWNVGLGAKYNLTPEWAVSGGVKYLMFGDAKAKLPDGSIVGDFQDNDGWVYGVRLSYQKK</sequence>
<dbReference type="Proteomes" id="UP000234914">
    <property type="component" value="Unassembled WGS sequence"/>
</dbReference>
<feature type="signal peptide" evidence="8">
    <location>
        <begin position="1"/>
        <end position="23"/>
    </location>
</feature>
<keyword evidence="3" id="KW-1134">Transmembrane beta strand</keyword>
<evidence type="ECO:0000256" key="2">
    <source>
        <dbReference type="ARBA" id="ARBA00008163"/>
    </source>
</evidence>
<dbReference type="SUPFAM" id="SSF56935">
    <property type="entry name" value="Porins"/>
    <property type="match status" value="1"/>
</dbReference>
<evidence type="ECO:0000256" key="5">
    <source>
        <dbReference type="ARBA" id="ARBA00022729"/>
    </source>
</evidence>
<dbReference type="Gene3D" id="2.40.160.60">
    <property type="entry name" value="Outer membrane protein transport protein (OMPP1/FadL/TodX)"/>
    <property type="match status" value="1"/>
</dbReference>
<gene>
    <name evidence="9" type="ORF">CYJ96_04810</name>
</gene>
<dbReference type="GO" id="GO:0009279">
    <property type="term" value="C:cell outer membrane"/>
    <property type="evidence" value="ECO:0007669"/>
    <property type="project" value="UniProtKB-SubCell"/>
</dbReference>
<organism evidence="9 10">
    <name type="scientific">Faucicola osloensis</name>
    <name type="common">Moraxella osloensis</name>
    <dbReference type="NCBI Taxonomy" id="34062"/>
    <lineage>
        <taxon>Bacteria</taxon>
        <taxon>Pseudomonadati</taxon>
        <taxon>Pseudomonadota</taxon>
        <taxon>Gammaproteobacteria</taxon>
        <taxon>Moraxellales</taxon>
        <taxon>Moraxellaceae</taxon>
        <taxon>Faucicola</taxon>
    </lineage>
</organism>
<evidence type="ECO:0000313" key="9">
    <source>
        <dbReference type="EMBL" id="PKZ69112.1"/>
    </source>
</evidence>
<comment type="subcellular location">
    <subcellularLocation>
        <location evidence="1">Cell outer membrane</location>
        <topology evidence="1">Multi-pass membrane protein</topology>
    </subcellularLocation>
</comment>
<keyword evidence="7" id="KW-0998">Cell outer membrane</keyword>
<dbReference type="InterPro" id="IPR005017">
    <property type="entry name" value="OMPP1/FadL/TodX"/>
</dbReference>
<dbReference type="RefSeq" id="WP_101964140.1">
    <property type="nucleotide sequence ID" value="NZ_PKJS01000005.1"/>
</dbReference>
<evidence type="ECO:0000256" key="6">
    <source>
        <dbReference type="ARBA" id="ARBA00023136"/>
    </source>
</evidence>
<reference evidence="9 10" key="1">
    <citation type="submission" date="2017-12" db="EMBL/GenBank/DDBJ databases">
        <title>Phylogenetic diversity of female urinary microbiome.</title>
        <authorList>
            <person name="Thomas-White K."/>
            <person name="Wolfe A.J."/>
        </authorList>
    </citation>
    <scope>NUCLEOTIDE SEQUENCE [LARGE SCALE GENOMIC DNA]</scope>
    <source>
        <strain evidence="9 10">UMB0416</strain>
    </source>
</reference>
<comment type="caution">
    <text evidence="9">The sequence shown here is derived from an EMBL/GenBank/DDBJ whole genome shotgun (WGS) entry which is preliminary data.</text>
</comment>
<proteinExistence type="inferred from homology"/>
<evidence type="ECO:0000256" key="3">
    <source>
        <dbReference type="ARBA" id="ARBA00022452"/>
    </source>
</evidence>
<dbReference type="EMBL" id="PKJS01000005">
    <property type="protein sequence ID" value="PKZ69112.1"/>
    <property type="molecule type" value="Genomic_DNA"/>
</dbReference>
<comment type="similarity">
    <text evidence="2">Belongs to the OmpP1/FadL family.</text>
</comment>
<name>A0A2I1RJ08_FAUOS</name>
<feature type="chain" id="PRO_5014118336" evidence="8">
    <location>
        <begin position="24"/>
        <end position="513"/>
    </location>
</feature>
<dbReference type="Pfam" id="PF03349">
    <property type="entry name" value="Toluene_X"/>
    <property type="match status" value="1"/>
</dbReference>
<keyword evidence="4" id="KW-0812">Transmembrane</keyword>
<evidence type="ECO:0000256" key="1">
    <source>
        <dbReference type="ARBA" id="ARBA00004571"/>
    </source>
</evidence>